<evidence type="ECO:0000313" key="2">
    <source>
        <dbReference type="Proteomes" id="UP000602076"/>
    </source>
</evidence>
<organism evidence="1 2">
    <name type="scientific">Peribacillus faecalis</name>
    <dbReference type="NCBI Taxonomy" id="2772559"/>
    <lineage>
        <taxon>Bacteria</taxon>
        <taxon>Bacillati</taxon>
        <taxon>Bacillota</taxon>
        <taxon>Bacilli</taxon>
        <taxon>Bacillales</taxon>
        <taxon>Bacillaceae</taxon>
        <taxon>Peribacillus</taxon>
    </lineage>
</organism>
<evidence type="ECO:0000313" key="1">
    <source>
        <dbReference type="EMBL" id="MBD3108970.1"/>
    </source>
</evidence>
<proteinExistence type="predicted"/>
<dbReference type="AlphaFoldDB" id="A0A927CZU4"/>
<dbReference type="Proteomes" id="UP000602076">
    <property type="component" value="Unassembled WGS sequence"/>
</dbReference>
<protein>
    <submittedName>
        <fullName evidence="1">Anti-sigma-F factor Fin family protein</fullName>
    </submittedName>
</protein>
<comment type="caution">
    <text evidence="1">The sequence shown here is derived from an EMBL/GenBank/DDBJ whole genome shotgun (WGS) entry which is preliminary data.</text>
</comment>
<dbReference type="RefSeq" id="WP_190998506.1">
    <property type="nucleotide sequence ID" value="NZ_JACXSI010000025.1"/>
</dbReference>
<gene>
    <name evidence="1" type="ORF">IEO70_11415</name>
</gene>
<keyword evidence="2" id="KW-1185">Reference proteome</keyword>
<accession>A0A927CZU4</accession>
<reference evidence="1" key="1">
    <citation type="submission" date="2020-09" db="EMBL/GenBank/DDBJ databases">
        <title>Bacillus faecalis sp. nov., a moderately halophilic bacterium isolated from cow faeces.</title>
        <authorList>
            <person name="Jiang L."/>
            <person name="Lee J."/>
        </authorList>
    </citation>
    <scope>NUCLEOTIDE SEQUENCE</scope>
    <source>
        <strain evidence="1">AGMB 02131</strain>
    </source>
</reference>
<name>A0A927CZU4_9BACI</name>
<dbReference type="GO" id="GO:0010468">
    <property type="term" value="P:regulation of gene expression"/>
    <property type="evidence" value="ECO:0007669"/>
    <property type="project" value="InterPro"/>
</dbReference>
<dbReference type="InterPro" id="IPR020115">
    <property type="entry name" value="Fin"/>
</dbReference>
<sequence length="76" mass="8884">MDLYYTCRHCQSNIGMVREQSATWQQLGFHRLSASDYHDLIRYDANGNMHVQVICEDCEEALQHNPSLHGIDYIIQ</sequence>
<dbReference type="EMBL" id="JACXSI010000025">
    <property type="protein sequence ID" value="MBD3108970.1"/>
    <property type="molecule type" value="Genomic_DNA"/>
</dbReference>
<dbReference type="Pfam" id="PF10955">
    <property type="entry name" value="Fin"/>
    <property type="match status" value="1"/>
</dbReference>